<dbReference type="Proteomes" id="UP000037151">
    <property type="component" value="Unassembled WGS sequence"/>
</dbReference>
<evidence type="ECO:0000256" key="1">
    <source>
        <dbReference type="SAM" id="MobiDB-lite"/>
    </source>
</evidence>
<protein>
    <submittedName>
        <fullName evidence="2">Uncharacterized protein</fullName>
    </submittedName>
</protein>
<sequence length="72" mass="7375">MAEPAPTASAGTASFAASQRAGDTPCVHARCAVPDSSSRPTSAPPANAATAREAYPISRPARSSRTLYRCAR</sequence>
<reference evidence="3" key="1">
    <citation type="submission" date="2014-07" db="EMBL/GenBank/DDBJ databases">
        <title>Genome sequencing of plant-pathogenic Streptomyces species.</title>
        <authorList>
            <person name="Harrison J."/>
            <person name="Sapp M."/>
            <person name="Thwaites R."/>
            <person name="Studholme D.J."/>
        </authorList>
    </citation>
    <scope>NUCLEOTIDE SEQUENCE [LARGE SCALE GENOMIC DNA]</scope>
    <source>
        <strain evidence="3">NCPPB 4445</strain>
    </source>
</reference>
<accession>A0A0L0JL51</accession>
<gene>
    <name evidence="2" type="ORF">IQ63_37305</name>
</gene>
<evidence type="ECO:0000313" key="2">
    <source>
        <dbReference type="EMBL" id="KND26353.1"/>
    </source>
</evidence>
<organism evidence="2 3">
    <name type="scientific">Streptomyces acidiscabies</name>
    <dbReference type="NCBI Taxonomy" id="42234"/>
    <lineage>
        <taxon>Bacteria</taxon>
        <taxon>Bacillati</taxon>
        <taxon>Actinomycetota</taxon>
        <taxon>Actinomycetes</taxon>
        <taxon>Kitasatosporales</taxon>
        <taxon>Streptomycetaceae</taxon>
        <taxon>Streptomyces</taxon>
    </lineage>
</organism>
<name>A0A0L0JL51_9ACTN</name>
<comment type="caution">
    <text evidence="2">The sequence shown here is derived from an EMBL/GenBank/DDBJ whole genome shotgun (WGS) entry which is preliminary data.</text>
</comment>
<evidence type="ECO:0000313" key="3">
    <source>
        <dbReference type="Proteomes" id="UP000037151"/>
    </source>
</evidence>
<dbReference type="AlphaFoldDB" id="A0A0L0JL51"/>
<proteinExistence type="predicted"/>
<feature type="region of interest" description="Disordered" evidence="1">
    <location>
        <begin position="1"/>
        <end position="72"/>
    </location>
</feature>
<dbReference type="EMBL" id="JPPY01000212">
    <property type="protein sequence ID" value="KND26353.1"/>
    <property type="molecule type" value="Genomic_DNA"/>
</dbReference>
<feature type="compositionally biased region" description="Low complexity" evidence="1">
    <location>
        <begin position="34"/>
        <end position="54"/>
    </location>
</feature>
<feature type="compositionally biased region" description="Low complexity" evidence="1">
    <location>
        <begin position="1"/>
        <end position="18"/>
    </location>
</feature>